<organism evidence="2 3">
    <name type="scientific">Chryseobacterium vrystaatense</name>
    <dbReference type="NCBI Taxonomy" id="307480"/>
    <lineage>
        <taxon>Bacteria</taxon>
        <taxon>Pseudomonadati</taxon>
        <taxon>Bacteroidota</taxon>
        <taxon>Flavobacteriia</taxon>
        <taxon>Flavobacteriales</taxon>
        <taxon>Weeksellaceae</taxon>
        <taxon>Chryseobacterium group</taxon>
        <taxon>Chryseobacterium</taxon>
    </lineage>
</organism>
<name>A0A1M5IEZ2_9FLAO</name>
<accession>A0A1M5IEZ2</accession>
<evidence type="ECO:0000313" key="3">
    <source>
        <dbReference type="Proteomes" id="UP000184108"/>
    </source>
</evidence>
<dbReference type="PANTHER" id="PTHR33840:SF1">
    <property type="entry name" value="TLE1 PHOSPHOLIPASE DOMAIN-CONTAINING PROTEIN"/>
    <property type="match status" value="1"/>
</dbReference>
<dbReference type="Pfam" id="PF09994">
    <property type="entry name" value="T6SS_Tle1-like_cat"/>
    <property type="match status" value="1"/>
</dbReference>
<evidence type="ECO:0000259" key="1">
    <source>
        <dbReference type="Pfam" id="PF09994"/>
    </source>
</evidence>
<keyword evidence="2" id="KW-0378">Hydrolase</keyword>
<dbReference type="RefSeq" id="WP_073174957.1">
    <property type="nucleotide sequence ID" value="NZ_FQVE01000005.1"/>
</dbReference>
<evidence type="ECO:0000313" key="2">
    <source>
        <dbReference type="EMBL" id="SHG26500.1"/>
    </source>
</evidence>
<dbReference type="Proteomes" id="UP000184108">
    <property type="component" value="Unassembled WGS sequence"/>
</dbReference>
<reference evidence="3" key="1">
    <citation type="submission" date="2016-11" db="EMBL/GenBank/DDBJ databases">
        <authorList>
            <person name="Varghese N."/>
            <person name="Submissions S."/>
        </authorList>
    </citation>
    <scope>NUCLEOTIDE SEQUENCE [LARGE SCALE GENOMIC DNA]</scope>
    <source>
        <strain evidence="3">YR203</strain>
    </source>
</reference>
<feature type="domain" description="T6SS Phospholipase effector Tle1-like catalytic" evidence="1">
    <location>
        <begin position="77"/>
        <end position="329"/>
    </location>
</feature>
<dbReference type="AlphaFoldDB" id="A0A1M5IEZ2"/>
<proteinExistence type="predicted"/>
<protein>
    <submittedName>
        <fullName evidence="2">Uncharacterized alpha/beta hydrolase domain</fullName>
    </submittedName>
</protein>
<dbReference type="InterPro" id="IPR018712">
    <property type="entry name" value="Tle1-like_cat"/>
</dbReference>
<sequence length="546" mass="61805">MSITFVYNTGNPQPPPPDELHLTFGVFFDGTRNNLKNTEIRKKVQGKGEFRNISATEEERKIFEKYAKDDNSFGNDFTNVARKYMCTQRASYSIYVEGIATIDKADDEGGGFKYGRGKTGVIGKVRIGCTALAKAVKKGNDEGRSKKKLKSIVLTVDVFGFSRGAAAARNFAYNLQMGAYAPKAYYPPVQGASRIDVDHETSEFMSIEKSWVKDGMLPKFGHLGTALLQAGLDRELVDSMTIHTRFIGVYDTVASYDPTCLLLPSFQKKVGELHLHELGSPRKAVHFTAADEHRENFSLTRFLPVDLKSGIERNFPGVHSDVGGSYNHDVLSAAEISESGYKPDPAEGVTEKEYVWLEKAYFSGSLDAFRDELIEQGWFKKDQLAIEAHWKYTLTGTRYLYRGYSFIPLHFMCDYALPYLNEEDNNLFYSKILADYALNDTFLDEVKAYMKDHIIEKNEKWTLKGNFKHEAEPEIEEESNAEVPVATAADRAIPAIQLEEVVVTAYKSDYLLRKLKNRYLHRSAKINTLMDSLAYSPTDDRKRMEF</sequence>
<dbReference type="PANTHER" id="PTHR33840">
    <property type="match status" value="1"/>
</dbReference>
<gene>
    <name evidence="2" type="ORF">SAMN02787073_3837</name>
</gene>
<dbReference type="GO" id="GO:0016787">
    <property type="term" value="F:hydrolase activity"/>
    <property type="evidence" value="ECO:0007669"/>
    <property type="project" value="UniProtKB-KW"/>
</dbReference>
<dbReference type="EMBL" id="FQVE01000005">
    <property type="protein sequence ID" value="SHG26500.1"/>
    <property type="molecule type" value="Genomic_DNA"/>
</dbReference>